<name>A0A840C637_9HYPH</name>
<accession>A0A840C637</accession>
<protein>
    <submittedName>
        <fullName evidence="3">Putative spermidine/putrescine transport system substrate-binding protein</fullName>
    </submittedName>
</protein>
<feature type="signal peptide" evidence="2">
    <location>
        <begin position="1"/>
        <end position="22"/>
    </location>
</feature>
<dbReference type="GO" id="GO:0030288">
    <property type="term" value="C:outer membrane-bounded periplasmic space"/>
    <property type="evidence" value="ECO:0007669"/>
    <property type="project" value="TreeGrafter"/>
</dbReference>
<dbReference type="PANTHER" id="PTHR30006">
    <property type="entry name" value="THIAMINE-BINDING PERIPLASMIC PROTEIN-RELATED"/>
    <property type="match status" value="1"/>
</dbReference>
<dbReference type="SUPFAM" id="SSF53850">
    <property type="entry name" value="Periplasmic binding protein-like II"/>
    <property type="match status" value="1"/>
</dbReference>
<dbReference type="RefSeq" id="WP_183318273.1">
    <property type="nucleotide sequence ID" value="NZ_JACIEN010000007.1"/>
</dbReference>
<dbReference type="PANTHER" id="PTHR30006:SF2">
    <property type="entry name" value="ABC TRANSPORTER SUBSTRATE-BINDING PROTEIN"/>
    <property type="match status" value="1"/>
</dbReference>
<keyword evidence="4" id="KW-1185">Reference proteome</keyword>
<dbReference type="Pfam" id="PF13343">
    <property type="entry name" value="SBP_bac_6"/>
    <property type="match status" value="1"/>
</dbReference>
<gene>
    <name evidence="3" type="ORF">GGR16_004533</name>
</gene>
<evidence type="ECO:0000313" key="3">
    <source>
        <dbReference type="EMBL" id="MBB4019482.1"/>
    </source>
</evidence>
<dbReference type="Proteomes" id="UP000577362">
    <property type="component" value="Unassembled WGS sequence"/>
</dbReference>
<feature type="chain" id="PRO_5032308462" evidence="2">
    <location>
        <begin position="23"/>
        <end position="341"/>
    </location>
</feature>
<organism evidence="3 4">
    <name type="scientific">Chelatococcus caeni</name>
    <dbReference type="NCBI Taxonomy" id="1348468"/>
    <lineage>
        <taxon>Bacteria</taxon>
        <taxon>Pseudomonadati</taxon>
        <taxon>Pseudomonadota</taxon>
        <taxon>Alphaproteobacteria</taxon>
        <taxon>Hyphomicrobiales</taxon>
        <taxon>Chelatococcaceae</taxon>
        <taxon>Chelatococcus</taxon>
    </lineage>
</organism>
<dbReference type="GO" id="GO:0015888">
    <property type="term" value="P:thiamine transport"/>
    <property type="evidence" value="ECO:0007669"/>
    <property type="project" value="TreeGrafter"/>
</dbReference>
<sequence length="341" mass="36738">MKTTVLSLGLGLAAAASIFALAPVQAQAQAQDAICYNCPPEWANWGEMLKNIKADLDIDIPGDNKNSGQAVAQIIAEKASPVADIAYLGVNAGISAAAQGLVEAWKPQRFDEIPEGLKDPEGRWWAVHQGTLGLFVNVDALGNAPVPACWADLKKPEYNGLVGYLDPTSAAVGYASAVAINTALGGSFDDFTPAIGFLKELAGNGAIVTKQTSYARTVSGEIPILMDYDFNAYRAKYTESGKFEFVLPCEGSITFPYVMTLVKNAPRAETGKKVLDYLLSDKGQLFWTTAYLRPVLPVEMPADIANRFLPASEYQRAKAIDWDQAQAAQAAFSERYLSEVR</sequence>
<evidence type="ECO:0000256" key="2">
    <source>
        <dbReference type="SAM" id="SignalP"/>
    </source>
</evidence>
<evidence type="ECO:0000256" key="1">
    <source>
        <dbReference type="ARBA" id="ARBA00022729"/>
    </source>
</evidence>
<dbReference type="GO" id="GO:0030976">
    <property type="term" value="F:thiamine pyrophosphate binding"/>
    <property type="evidence" value="ECO:0007669"/>
    <property type="project" value="TreeGrafter"/>
</dbReference>
<dbReference type="EMBL" id="JACIEN010000007">
    <property type="protein sequence ID" value="MBB4019482.1"/>
    <property type="molecule type" value="Genomic_DNA"/>
</dbReference>
<proteinExistence type="predicted"/>
<evidence type="ECO:0000313" key="4">
    <source>
        <dbReference type="Proteomes" id="UP000577362"/>
    </source>
</evidence>
<keyword evidence="1 2" id="KW-0732">Signal</keyword>
<reference evidence="3 4" key="1">
    <citation type="submission" date="2020-08" db="EMBL/GenBank/DDBJ databases">
        <title>Genomic Encyclopedia of Type Strains, Phase IV (KMG-IV): sequencing the most valuable type-strain genomes for metagenomic binning, comparative biology and taxonomic classification.</title>
        <authorList>
            <person name="Goeker M."/>
        </authorList>
    </citation>
    <scope>NUCLEOTIDE SEQUENCE [LARGE SCALE GENOMIC DNA]</scope>
    <source>
        <strain evidence="3 4">DSM 103737</strain>
    </source>
</reference>
<comment type="caution">
    <text evidence="3">The sequence shown here is derived from an EMBL/GenBank/DDBJ whole genome shotgun (WGS) entry which is preliminary data.</text>
</comment>
<dbReference type="Gene3D" id="3.40.190.10">
    <property type="entry name" value="Periplasmic binding protein-like II"/>
    <property type="match status" value="2"/>
</dbReference>
<dbReference type="GO" id="GO:0030975">
    <property type="term" value="F:thiamine binding"/>
    <property type="evidence" value="ECO:0007669"/>
    <property type="project" value="TreeGrafter"/>
</dbReference>
<dbReference type="AlphaFoldDB" id="A0A840C637"/>